<feature type="transmembrane region" description="Helical" evidence="7">
    <location>
        <begin position="182"/>
        <end position="207"/>
    </location>
</feature>
<keyword evidence="5 7" id="KW-1133">Transmembrane helix</keyword>
<gene>
    <name evidence="9" type="ORF">AF333_26675</name>
    <name evidence="10" type="ORF">SAMN04487909_12424</name>
</gene>
<dbReference type="Proteomes" id="UP000182836">
    <property type="component" value="Unassembled WGS sequence"/>
</dbReference>
<dbReference type="EMBL" id="FNED01000024">
    <property type="protein sequence ID" value="SDJ65980.1"/>
    <property type="molecule type" value="Genomic_DNA"/>
</dbReference>
<dbReference type="PATRIC" id="fig|47500.12.peg.896"/>
<comment type="subcellular location">
    <subcellularLocation>
        <location evidence="1 7">Cell membrane</location>
        <topology evidence="1 7">Multi-pass membrane protein</topology>
    </subcellularLocation>
</comment>
<keyword evidence="2 7" id="KW-0813">Transport</keyword>
<evidence type="ECO:0000313" key="9">
    <source>
        <dbReference type="EMBL" id="KON93241.1"/>
    </source>
</evidence>
<evidence type="ECO:0000259" key="8">
    <source>
        <dbReference type="PROSITE" id="PS50928"/>
    </source>
</evidence>
<feature type="transmembrane region" description="Helical" evidence="7">
    <location>
        <begin position="240"/>
        <end position="262"/>
    </location>
</feature>
<feature type="transmembrane region" description="Helical" evidence="7">
    <location>
        <begin position="71"/>
        <end position="95"/>
    </location>
</feature>
<evidence type="ECO:0000313" key="10">
    <source>
        <dbReference type="EMBL" id="SDJ65980.1"/>
    </source>
</evidence>
<dbReference type="PROSITE" id="PS50928">
    <property type="entry name" value="ABC_TM1"/>
    <property type="match status" value="1"/>
</dbReference>
<reference evidence="10 12" key="2">
    <citation type="submission" date="2016-10" db="EMBL/GenBank/DDBJ databases">
        <authorList>
            <person name="de Groot N.N."/>
        </authorList>
    </citation>
    <scope>NUCLEOTIDE SEQUENCE [LARGE SCALE GENOMIC DNA]</scope>
    <source>
        <strain evidence="10 12">DSM 2895</strain>
    </source>
</reference>
<evidence type="ECO:0000256" key="1">
    <source>
        <dbReference type="ARBA" id="ARBA00004651"/>
    </source>
</evidence>
<evidence type="ECO:0000256" key="5">
    <source>
        <dbReference type="ARBA" id="ARBA00022989"/>
    </source>
</evidence>
<evidence type="ECO:0000313" key="12">
    <source>
        <dbReference type="Proteomes" id="UP000182836"/>
    </source>
</evidence>
<reference evidence="9 11" key="1">
    <citation type="submission" date="2015-07" db="EMBL/GenBank/DDBJ databases">
        <title>Fjat-14205 dsm 2895.</title>
        <authorList>
            <person name="Liu B."/>
            <person name="Wang J."/>
            <person name="Zhu Y."/>
            <person name="Liu G."/>
            <person name="Chen Q."/>
            <person name="Chen Z."/>
            <person name="Lan J."/>
            <person name="Che J."/>
            <person name="Ge C."/>
            <person name="Shi H."/>
            <person name="Pan Z."/>
            <person name="Liu X."/>
        </authorList>
    </citation>
    <scope>NUCLEOTIDE SEQUENCE [LARGE SCALE GENOMIC DNA]</scope>
    <source>
        <strain evidence="9 11">DSM 2895</strain>
    </source>
</reference>
<evidence type="ECO:0000313" key="11">
    <source>
        <dbReference type="Proteomes" id="UP000037269"/>
    </source>
</evidence>
<feature type="transmembrane region" description="Helical" evidence="7">
    <location>
        <begin position="12"/>
        <end position="33"/>
    </location>
</feature>
<organism evidence="9 11">
    <name type="scientific">Aneurinibacillus migulanus</name>
    <name type="common">Bacillus migulanus</name>
    <dbReference type="NCBI Taxonomy" id="47500"/>
    <lineage>
        <taxon>Bacteria</taxon>
        <taxon>Bacillati</taxon>
        <taxon>Bacillota</taxon>
        <taxon>Bacilli</taxon>
        <taxon>Bacillales</taxon>
        <taxon>Paenibacillaceae</taxon>
        <taxon>Aneurinibacillus group</taxon>
        <taxon>Aneurinibacillus</taxon>
    </lineage>
</organism>
<dbReference type="Proteomes" id="UP000037269">
    <property type="component" value="Unassembled WGS sequence"/>
</dbReference>
<dbReference type="Gene3D" id="1.10.3720.10">
    <property type="entry name" value="MetI-like"/>
    <property type="match status" value="1"/>
</dbReference>
<dbReference type="InterPro" id="IPR000515">
    <property type="entry name" value="MetI-like"/>
</dbReference>
<dbReference type="OrthoDB" id="9771544at2"/>
<evidence type="ECO:0000256" key="7">
    <source>
        <dbReference type="RuleBase" id="RU363032"/>
    </source>
</evidence>
<dbReference type="CDD" id="cd06261">
    <property type="entry name" value="TM_PBP2"/>
    <property type="match status" value="1"/>
</dbReference>
<dbReference type="InterPro" id="IPR035906">
    <property type="entry name" value="MetI-like_sf"/>
</dbReference>
<dbReference type="GO" id="GO:0055085">
    <property type="term" value="P:transmembrane transport"/>
    <property type="evidence" value="ECO:0007669"/>
    <property type="project" value="InterPro"/>
</dbReference>
<dbReference type="STRING" id="47500.AF333_26675"/>
<name>A0A0D1X9Q4_ANEMI</name>
<accession>A0A0D1X9Q4</accession>
<keyword evidence="11" id="KW-1185">Reference proteome</keyword>
<feature type="domain" description="ABC transmembrane type-1" evidence="8">
    <location>
        <begin position="72"/>
        <end position="262"/>
    </location>
</feature>
<sequence>MYSLRLYVFKTIEWLFLLVVALLFVFPFLWMALTAFKTLPEVFRFPPTFLPESWQFENFAIAWKSGPFLTYLVNSLLVALSILALQLFTAVPAAYAFARYKFKGRNVLFGLTLVALMIPPQVIFLPIYVFMSEWNLVNTLWSLILPYGASAFGIFLLRQAFMQVPDEVIEAARLDNASEWKIMWKVMVPMAKPVLVTFGLFSFIYHWNDYFWPLIMTNNEQVRTLPIGVAMMKSTEGDTLWHVIMAGNMILVVPILIIFFFAQRHIINAFVYQSK</sequence>
<evidence type="ECO:0000256" key="6">
    <source>
        <dbReference type="ARBA" id="ARBA00023136"/>
    </source>
</evidence>
<dbReference type="AlphaFoldDB" id="A0A0D1X9Q4"/>
<protein>
    <submittedName>
        <fullName evidence="10">Carbohydrate ABC transporter membrane protein 2, CUT1 family</fullName>
    </submittedName>
    <submittedName>
        <fullName evidence="9">Sugar ABC transporter permease</fullName>
    </submittedName>
</protein>
<dbReference type="SUPFAM" id="SSF161098">
    <property type="entry name" value="MetI-like"/>
    <property type="match status" value="1"/>
</dbReference>
<proteinExistence type="inferred from homology"/>
<evidence type="ECO:0000256" key="2">
    <source>
        <dbReference type="ARBA" id="ARBA00022448"/>
    </source>
</evidence>
<comment type="similarity">
    <text evidence="7">Belongs to the binding-protein-dependent transport system permease family.</text>
</comment>
<feature type="transmembrane region" description="Helical" evidence="7">
    <location>
        <begin position="107"/>
        <end position="128"/>
    </location>
</feature>
<dbReference type="Pfam" id="PF00528">
    <property type="entry name" value="BPD_transp_1"/>
    <property type="match status" value="1"/>
</dbReference>
<evidence type="ECO:0000256" key="4">
    <source>
        <dbReference type="ARBA" id="ARBA00022692"/>
    </source>
</evidence>
<feature type="transmembrane region" description="Helical" evidence="7">
    <location>
        <begin position="140"/>
        <end position="161"/>
    </location>
</feature>
<keyword evidence="4 7" id="KW-0812">Transmembrane</keyword>
<keyword evidence="6 7" id="KW-0472">Membrane</keyword>
<dbReference type="RefSeq" id="WP_043065353.1">
    <property type="nucleotide sequence ID" value="NZ_BJOA01000080.1"/>
</dbReference>
<dbReference type="GO" id="GO:0005886">
    <property type="term" value="C:plasma membrane"/>
    <property type="evidence" value="ECO:0007669"/>
    <property type="project" value="UniProtKB-SubCell"/>
</dbReference>
<dbReference type="EMBL" id="LGUG01000005">
    <property type="protein sequence ID" value="KON93241.1"/>
    <property type="molecule type" value="Genomic_DNA"/>
</dbReference>
<keyword evidence="3" id="KW-1003">Cell membrane</keyword>
<evidence type="ECO:0000256" key="3">
    <source>
        <dbReference type="ARBA" id="ARBA00022475"/>
    </source>
</evidence>
<dbReference type="GeneID" id="42308713"/>
<dbReference type="PANTHER" id="PTHR43744:SF12">
    <property type="entry name" value="ABC TRANSPORTER PERMEASE PROTEIN MG189-RELATED"/>
    <property type="match status" value="1"/>
</dbReference>
<dbReference type="PANTHER" id="PTHR43744">
    <property type="entry name" value="ABC TRANSPORTER PERMEASE PROTEIN MG189-RELATED-RELATED"/>
    <property type="match status" value="1"/>
</dbReference>